<evidence type="ECO:0000313" key="3">
    <source>
        <dbReference type="EMBL" id="MBA6152681.1"/>
    </source>
</evidence>
<dbReference type="CDD" id="cd03801">
    <property type="entry name" value="GT4_PimA-like"/>
    <property type="match status" value="1"/>
</dbReference>
<dbReference type="EMBL" id="JACGLT010000005">
    <property type="protein sequence ID" value="MBA6152681.1"/>
    <property type="molecule type" value="Genomic_DNA"/>
</dbReference>
<evidence type="ECO:0000313" key="4">
    <source>
        <dbReference type="Proteomes" id="UP000541857"/>
    </source>
</evidence>
<reference evidence="3 4" key="1">
    <citation type="submission" date="2020-07" db="EMBL/GenBank/DDBJ databases">
        <title>Bacterium isolated from marine sediment.</title>
        <authorList>
            <person name="Shang D."/>
        </authorList>
    </citation>
    <scope>NUCLEOTIDE SEQUENCE [LARGE SCALE GENOMIC DNA]</scope>
    <source>
        <strain evidence="3 4">F6074</strain>
    </source>
</reference>
<proteinExistence type="predicted"/>
<dbReference type="Pfam" id="PF00534">
    <property type="entry name" value="Glycos_transf_1"/>
    <property type="match status" value="1"/>
</dbReference>
<dbReference type="GO" id="GO:0016757">
    <property type="term" value="F:glycosyltransferase activity"/>
    <property type="evidence" value="ECO:0007669"/>
    <property type="project" value="InterPro"/>
</dbReference>
<dbReference type="AlphaFoldDB" id="A0A7W2R3B1"/>
<dbReference type="InterPro" id="IPR050194">
    <property type="entry name" value="Glycosyltransferase_grp1"/>
</dbReference>
<dbReference type="InterPro" id="IPR028098">
    <property type="entry name" value="Glyco_trans_4-like_N"/>
</dbReference>
<name>A0A7W2R3B1_9FLAO</name>
<protein>
    <submittedName>
        <fullName evidence="3">Glycosyltransferase family 4 protein</fullName>
    </submittedName>
</protein>
<dbReference type="Gene3D" id="3.40.50.2000">
    <property type="entry name" value="Glycogen Phosphorylase B"/>
    <property type="match status" value="2"/>
</dbReference>
<dbReference type="PANTHER" id="PTHR45947:SF3">
    <property type="entry name" value="SULFOQUINOVOSYL TRANSFERASE SQD2"/>
    <property type="match status" value="1"/>
</dbReference>
<dbReference type="PANTHER" id="PTHR45947">
    <property type="entry name" value="SULFOQUINOVOSYL TRANSFERASE SQD2"/>
    <property type="match status" value="1"/>
</dbReference>
<dbReference type="Pfam" id="PF13439">
    <property type="entry name" value="Glyco_transf_4"/>
    <property type="match status" value="1"/>
</dbReference>
<evidence type="ECO:0000259" key="1">
    <source>
        <dbReference type="Pfam" id="PF00534"/>
    </source>
</evidence>
<sequence>MKVYFLSYNLMNTSTGDYFITLSNKLSEENVVVVIAGKIRETNIILKEDITVLKWPSERPNSWKDFWFLYKLIKTYKPDAMLSMFSFVNPFLIVGWFLRVNIRVAWIRTLSSQYAQKRYKVIRKSLIYSLATNIITNSNTTKKDVSNFFKIPKCKITVLPNSVKDYSDTLLEETTNKKNLLYVGRLHPSKGIDVLLRAFSTLLKRFPNFHLDIIGQGEILKELIALTESLDISKSVSFLGEHKKEMVLKAYKKSFCTIIPSRSEAFGFTVIEAMSVGTCVIGANNTGIKEIIKHEETGLLFETGNPNDLVQKLQIVILDVDYRNSLAQAGYQRFIECYENSVAINRDVEFFNKLIIDDTKI</sequence>
<feature type="domain" description="Glycosyl transferase family 1" evidence="1">
    <location>
        <begin position="174"/>
        <end position="333"/>
    </location>
</feature>
<comment type="caution">
    <text evidence="3">The sequence shown here is derived from an EMBL/GenBank/DDBJ whole genome shotgun (WGS) entry which is preliminary data.</text>
</comment>
<gene>
    <name evidence="3" type="ORF">H3Z82_08100</name>
</gene>
<keyword evidence="4" id="KW-1185">Reference proteome</keyword>
<feature type="domain" description="Glycosyltransferase subfamily 4-like N-terminal" evidence="2">
    <location>
        <begin position="45"/>
        <end position="163"/>
    </location>
</feature>
<keyword evidence="3" id="KW-0808">Transferase</keyword>
<accession>A0A7W2R3B1</accession>
<evidence type="ECO:0000259" key="2">
    <source>
        <dbReference type="Pfam" id="PF13439"/>
    </source>
</evidence>
<organism evidence="3 4">
    <name type="scientific">Gelidibacter maritimus</name>
    <dbReference type="NCBI Taxonomy" id="2761487"/>
    <lineage>
        <taxon>Bacteria</taxon>
        <taxon>Pseudomonadati</taxon>
        <taxon>Bacteroidota</taxon>
        <taxon>Flavobacteriia</taxon>
        <taxon>Flavobacteriales</taxon>
        <taxon>Flavobacteriaceae</taxon>
        <taxon>Gelidibacter</taxon>
    </lineage>
</organism>
<dbReference type="Proteomes" id="UP000541857">
    <property type="component" value="Unassembled WGS sequence"/>
</dbReference>
<dbReference type="SUPFAM" id="SSF53756">
    <property type="entry name" value="UDP-Glycosyltransferase/glycogen phosphorylase"/>
    <property type="match status" value="1"/>
</dbReference>
<dbReference type="RefSeq" id="WP_182204633.1">
    <property type="nucleotide sequence ID" value="NZ_JACGLT010000005.1"/>
</dbReference>
<dbReference type="InterPro" id="IPR001296">
    <property type="entry name" value="Glyco_trans_1"/>
</dbReference>